<dbReference type="GO" id="GO:0007234">
    <property type="term" value="P:osmosensory signaling via phosphorelay pathway"/>
    <property type="evidence" value="ECO:0007669"/>
    <property type="project" value="TreeGrafter"/>
</dbReference>
<dbReference type="GO" id="GO:0005524">
    <property type="term" value="F:ATP binding"/>
    <property type="evidence" value="ECO:0007669"/>
    <property type="project" value="UniProtKB-KW"/>
</dbReference>
<dbReference type="InterPro" id="IPR050351">
    <property type="entry name" value="BphY/WalK/GraS-like"/>
</dbReference>
<comment type="caution">
    <text evidence="13">The sequence shown here is derived from an EMBL/GenBank/DDBJ whole genome shotgun (WGS) entry which is preliminary data.</text>
</comment>
<dbReference type="EC" id="2.7.13.3" evidence="3"/>
<dbReference type="Pfam" id="PF02518">
    <property type="entry name" value="HATPase_c"/>
    <property type="match status" value="1"/>
</dbReference>
<dbReference type="SMART" id="SM00387">
    <property type="entry name" value="HATPase_c"/>
    <property type="match status" value="1"/>
</dbReference>
<dbReference type="InterPro" id="IPR003661">
    <property type="entry name" value="HisK_dim/P_dom"/>
</dbReference>
<evidence type="ECO:0000256" key="9">
    <source>
        <dbReference type="ARBA" id="ARBA00039401"/>
    </source>
</evidence>
<dbReference type="InterPro" id="IPR036097">
    <property type="entry name" value="HisK_dim/P_sf"/>
</dbReference>
<evidence type="ECO:0000256" key="7">
    <source>
        <dbReference type="ARBA" id="ARBA00022840"/>
    </source>
</evidence>
<keyword evidence="7" id="KW-0067">ATP-binding</keyword>
<evidence type="ECO:0000313" key="13">
    <source>
        <dbReference type="EMBL" id="ROR97582.1"/>
    </source>
</evidence>
<dbReference type="EMBL" id="RKHQ01000001">
    <property type="protein sequence ID" value="ROR97582.1"/>
    <property type="molecule type" value="Genomic_DNA"/>
</dbReference>
<feature type="transmembrane region" description="Helical" evidence="11">
    <location>
        <begin position="237"/>
        <end position="258"/>
    </location>
</feature>
<dbReference type="Proteomes" id="UP000275356">
    <property type="component" value="Unassembled WGS sequence"/>
</dbReference>
<dbReference type="SUPFAM" id="SSF55874">
    <property type="entry name" value="ATPase domain of HSP90 chaperone/DNA topoisomerase II/histidine kinase"/>
    <property type="match status" value="1"/>
</dbReference>
<organism evidence="13 14">
    <name type="scientific">Salana multivorans</name>
    <dbReference type="NCBI Taxonomy" id="120377"/>
    <lineage>
        <taxon>Bacteria</taxon>
        <taxon>Bacillati</taxon>
        <taxon>Actinomycetota</taxon>
        <taxon>Actinomycetes</taxon>
        <taxon>Micrococcales</taxon>
        <taxon>Beutenbergiaceae</taxon>
        <taxon>Salana</taxon>
    </lineage>
</organism>
<evidence type="ECO:0000256" key="10">
    <source>
        <dbReference type="SAM" id="MobiDB-lite"/>
    </source>
</evidence>
<dbReference type="GO" id="GO:0005886">
    <property type="term" value="C:plasma membrane"/>
    <property type="evidence" value="ECO:0007669"/>
    <property type="project" value="UniProtKB-SubCell"/>
</dbReference>
<dbReference type="GO" id="GO:0000155">
    <property type="term" value="F:phosphorelay sensor kinase activity"/>
    <property type="evidence" value="ECO:0007669"/>
    <property type="project" value="InterPro"/>
</dbReference>
<gene>
    <name evidence="13" type="ORF">EDD28_2182</name>
</gene>
<protein>
    <recommendedName>
        <fullName evidence="9">Sensor-like histidine kinase SenX3</fullName>
        <ecNumber evidence="3">2.7.13.3</ecNumber>
    </recommendedName>
</protein>
<feature type="transmembrane region" description="Helical" evidence="11">
    <location>
        <begin position="195"/>
        <end position="217"/>
    </location>
</feature>
<feature type="transmembrane region" description="Helical" evidence="11">
    <location>
        <begin position="121"/>
        <end position="140"/>
    </location>
</feature>
<dbReference type="InterPro" id="IPR036890">
    <property type="entry name" value="HATPase_C_sf"/>
</dbReference>
<feature type="domain" description="Histidine kinase" evidence="12">
    <location>
        <begin position="288"/>
        <end position="512"/>
    </location>
</feature>
<keyword evidence="11" id="KW-1133">Transmembrane helix</keyword>
<evidence type="ECO:0000256" key="8">
    <source>
        <dbReference type="ARBA" id="ARBA00023012"/>
    </source>
</evidence>
<dbReference type="OrthoDB" id="9808408at2"/>
<evidence type="ECO:0000256" key="3">
    <source>
        <dbReference type="ARBA" id="ARBA00012438"/>
    </source>
</evidence>
<dbReference type="Gene3D" id="1.10.287.130">
    <property type="match status" value="1"/>
</dbReference>
<accession>A0A3N2DCY8</accession>
<feature type="region of interest" description="Disordered" evidence="10">
    <location>
        <begin position="508"/>
        <end position="536"/>
    </location>
</feature>
<proteinExistence type="predicted"/>
<dbReference type="InterPro" id="IPR003594">
    <property type="entry name" value="HATPase_dom"/>
</dbReference>
<dbReference type="PANTHER" id="PTHR42878:SF7">
    <property type="entry name" value="SENSOR HISTIDINE KINASE GLRK"/>
    <property type="match status" value="1"/>
</dbReference>
<keyword evidence="5" id="KW-0547">Nucleotide-binding</keyword>
<dbReference type="PROSITE" id="PS50109">
    <property type="entry name" value="HIS_KIN"/>
    <property type="match status" value="1"/>
</dbReference>
<evidence type="ECO:0000256" key="4">
    <source>
        <dbReference type="ARBA" id="ARBA00022679"/>
    </source>
</evidence>
<comment type="catalytic activity">
    <reaction evidence="1">
        <text>ATP + protein L-histidine = ADP + protein N-phospho-L-histidine.</text>
        <dbReference type="EC" id="2.7.13.3"/>
    </reaction>
</comment>
<reference evidence="13 14" key="1">
    <citation type="submission" date="2018-11" db="EMBL/GenBank/DDBJ databases">
        <title>Sequencing the genomes of 1000 actinobacteria strains.</title>
        <authorList>
            <person name="Klenk H.-P."/>
        </authorList>
    </citation>
    <scope>NUCLEOTIDE SEQUENCE [LARGE SCALE GENOMIC DNA]</scope>
    <source>
        <strain evidence="13 14">DSM 13521</strain>
    </source>
</reference>
<evidence type="ECO:0000256" key="2">
    <source>
        <dbReference type="ARBA" id="ARBA00004236"/>
    </source>
</evidence>
<dbReference type="RefSeq" id="WP_123739607.1">
    <property type="nucleotide sequence ID" value="NZ_RKHQ01000001.1"/>
</dbReference>
<dbReference type="CDD" id="cd00082">
    <property type="entry name" value="HisKA"/>
    <property type="match status" value="1"/>
</dbReference>
<dbReference type="SUPFAM" id="SSF47384">
    <property type="entry name" value="Homodimeric domain of signal transducing histidine kinase"/>
    <property type="match status" value="1"/>
</dbReference>
<evidence type="ECO:0000256" key="1">
    <source>
        <dbReference type="ARBA" id="ARBA00000085"/>
    </source>
</evidence>
<feature type="region of interest" description="Disordered" evidence="10">
    <location>
        <begin position="1"/>
        <end position="20"/>
    </location>
</feature>
<keyword evidence="6 13" id="KW-0418">Kinase</keyword>
<dbReference type="Pfam" id="PF00512">
    <property type="entry name" value="HisKA"/>
    <property type="match status" value="1"/>
</dbReference>
<keyword evidence="14" id="KW-1185">Reference proteome</keyword>
<keyword evidence="11" id="KW-0812">Transmembrane</keyword>
<name>A0A3N2DCY8_9MICO</name>
<feature type="transmembrane region" description="Helical" evidence="11">
    <location>
        <begin position="89"/>
        <end position="109"/>
    </location>
</feature>
<dbReference type="AlphaFoldDB" id="A0A3N2DCY8"/>
<dbReference type="GO" id="GO:0030295">
    <property type="term" value="F:protein kinase activator activity"/>
    <property type="evidence" value="ECO:0007669"/>
    <property type="project" value="TreeGrafter"/>
</dbReference>
<comment type="subcellular location">
    <subcellularLocation>
        <location evidence="2">Cell membrane</location>
    </subcellularLocation>
</comment>
<dbReference type="InterPro" id="IPR005467">
    <property type="entry name" value="His_kinase_dom"/>
</dbReference>
<feature type="transmembrane region" description="Helical" evidence="11">
    <location>
        <begin position="28"/>
        <end position="46"/>
    </location>
</feature>
<evidence type="ECO:0000256" key="6">
    <source>
        <dbReference type="ARBA" id="ARBA00022777"/>
    </source>
</evidence>
<dbReference type="GO" id="GO:0000156">
    <property type="term" value="F:phosphorelay response regulator activity"/>
    <property type="evidence" value="ECO:0007669"/>
    <property type="project" value="TreeGrafter"/>
</dbReference>
<sequence length="536" mass="56894">MSPTATRHGPRARTSGEPATRGFASTRVMVTAFVVATLGLTLWLYGSVPPFTSYRWVLLGRTPDDPDRVLIPGDLAATQLPFGLGDGGVGLVVGVAALVVGGASCLAGARERSTLRIHRWDYFFVLVGALSALALVTILLETGRRQLVWHVLWLAVVAVSVCYVTATTLVRLRAGTLARTIFWPRVFRTLPPGQIAGMGVLVVVVTATALLLGGAVWCIAEVVTASAFGSAFFANWTGWWLVTVGLPLVTLAVVAVLCRNIIEITEANEAAVEARFREERFRAELVTNVTHDIRTPLTSVIAYADLIARLDIDDDRLAGYTAVLSRKAERLRVLIGDLLDASRASAGSLPVHREVLDLAEMLGQIVGDHDDDLAARDLAWVGPDAGPAGEPGRGRALVTADGEHLRRILENLLGNVVKYARPGTTVRASIDRPAERSGVVRLRLANVMARRLAVPAAELVGQFTRGDAARTGEGSGLGLFIADRLTALLGGRLTLDADDETFVATLDLPGPGALQKGRRAAGSSGGAEPRTPSAGR</sequence>
<dbReference type="Gene3D" id="3.30.565.10">
    <property type="entry name" value="Histidine kinase-like ATPase, C-terminal domain"/>
    <property type="match status" value="1"/>
</dbReference>
<feature type="transmembrane region" description="Helical" evidence="11">
    <location>
        <begin position="152"/>
        <end position="174"/>
    </location>
</feature>
<evidence type="ECO:0000313" key="14">
    <source>
        <dbReference type="Proteomes" id="UP000275356"/>
    </source>
</evidence>
<dbReference type="SMART" id="SM00388">
    <property type="entry name" value="HisKA"/>
    <property type="match status" value="1"/>
</dbReference>
<dbReference type="PANTHER" id="PTHR42878">
    <property type="entry name" value="TWO-COMPONENT HISTIDINE KINASE"/>
    <property type="match status" value="1"/>
</dbReference>
<keyword evidence="11" id="KW-0472">Membrane</keyword>
<evidence type="ECO:0000256" key="11">
    <source>
        <dbReference type="SAM" id="Phobius"/>
    </source>
</evidence>
<keyword evidence="4" id="KW-0808">Transferase</keyword>
<keyword evidence="8" id="KW-0902">Two-component regulatory system</keyword>
<evidence type="ECO:0000259" key="12">
    <source>
        <dbReference type="PROSITE" id="PS50109"/>
    </source>
</evidence>
<evidence type="ECO:0000256" key="5">
    <source>
        <dbReference type="ARBA" id="ARBA00022741"/>
    </source>
</evidence>